<dbReference type="Proteomes" id="UP000887580">
    <property type="component" value="Unplaced"/>
</dbReference>
<sequence length="345" mass="38651">MKVVDKTKNKHQQKKEAAASKNNKKEDVVNNQEGCCIPMIECLKPGDPLPQSLADGIKFECSNHDCLFAKQFAHVDCFKELEDQMLILLRSHGGARGWPEEKLQMAFKKVWGRKGSIFLQGALKCKCGKGLMMKDESAWVYKEPKALVEPEPEKKERKKAKTKVLPELQHKNVSHKLDHHYLSSRSPPPDASTFEEKYGPITKAPKRTRKETDNSMTSTNDTNVVKKRVPIGFAPIDPKPAVQKQKSEEPQPKHDRPVETKPPEPVKAWQKVDLSSYHIVPDPIEHTVESETVISELPSPGSVLNGFDSGINSTACSPKLYANSYQQKPNFGDSDAFVSPGYPDL</sequence>
<accession>A0AC35FTY4</accession>
<dbReference type="WBParaSite" id="PS1159_v2.g20867.t1">
    <property type="protein sequence ID" value="PS1159_v2.g20867.t1"/>
    <property type="gene ID" value="PS1159_v2.g20867"/>
</dbReference>
<evidence type="ECO:0000313" key="2">
    <source>
        <dbReference type="WBParaSite" id="PS1159_v2.g20867.t1"/>
    </source>
</evidence>
<proteinExistence type="predicted"/>
<evidence type="ECO:0000313" key="1">
    <source>
        <dbReference type="Proteomes" id="UP000887580"/>
    </source>
</evidence>
<reference evidence="2" key="1">
    <citation type="submission" date="2022-11" db="UniProtKB">
        <authorList>
            <consortium name="WormBaseParasite"/>
        </authorList>
    </citation>
    <scope>IDENTIFICATION</scope>
</reference>
<organism evidence="1 2">
    <name type="scientific">Panagrolaimus sp. PS1159</name>
    <dbReference type="NCBI Taxonomy" id="55785"/>
    <lineage>
        <taxon>Eukaryota</taxon>
        <taxon>Metazoa</taxon>
        <taxon>Ecdysozoa</taxon>
        <taxon>Nematoda</taxon>
        <taxon>Chromadorea</taxon>
        <taxon>Rhabditida</taxon>
        <taxon>Tylenchina</taxon>
        <taxon>Panagrolaimomorpha</taxon>
        <taxon>Panagrolaimoidea</taxon>
        <taxon>Panagrolaimidae</taxon>
        <taxon>Panagrolaimus</taxon>
    </lineage>
</organism>
<name>A0AC35FTY4_9BILA</name>
<protein>
    <submittedName>
        <fullName evidence="2">Uncharacterized protein</fullName>
    </submittedName>
</protein>